<dbReference type="Pfam" id="PF04230">
    <property type="entry name" value="PS_pyruv_trans"/>
    <property type="match status" value="1"/>
</dbReference>
<evidence type="ECO:0000313" key="2">
    <source>
        <dbReference type="EMBL" id="TCN24165.1"/>
    </source>
</evidence>
<evidence type="ECO:0000313" key="3">
    <source>
        <dbReference type="Proteomes" id="UP000295689"/>
    </source>
</evidence>
<dbReference type="GO" id="GO:0016740">
    <property type="term" value="F:transferase activity"/>
    <property type="evidence" value="ECO:0007669"/>
    <property type="project" value="UniProtKB-KW"/>
</dbReference>
<protein>
    <submittedName>
        <fullName evidence="2">Polysaccharide pyruvyl transferase</fullName>
    </submittedName>
</protein>
<feature type="domain" description="Polysaccharide pyruvyl transferase" evidence="1">
    <location>
        <begin position="14"/>
        <end position="308"/>
    </location>
</feature>
<gene>
    <name evidence="2" type="ORF">EV146_108280</name>
</gene>
<proteinExistence type="predicted"/>
<dbReference type="InterPro" id="IPR007345">
    <property type="entry name" value="Polysacch_pyruvyl_Trfase"/>
</dbReference>
<dbReference type="Proteomes" id="UP000295689">
    <property type="component" value="Unassembled WGS sequence"/>
</dbReference>
<accession>A0A4R2BCL7</accession>
<keyword evidence="3" id="KW-1185">Reference proteome</keyword>
<evidence type="ECO:0000259" key="1">
    <source>
        <dbReference type="Pfam" id="PF04230"/>
    </source>
</evidence>
<comment type="caution">
    <text evidence="2">The sequence shown here is derived from an EMBL/GenBank/DDBJ whole genome shotgun (WGS) entry which is preliminary data.</text>
</comment>
<organism evidence="2 3">
    <name type="scientific">Mesobacillus foraminis</name>
    <dbReference type="NCBI Taxonomy" id="279826"/>
    <lineage>
        <taxon>Bacteria</taxon>
        <taxon>Bacillati</taxon>
        <taxon>Bacillota</taxon>
        <taxon>Bacilli</taxon>
        <taxon>Bacillales</taxon>
        <taxon>Bacillaceae</taxon>
        <taxon>Mesobacillus</taxon>
    </lineage>
</organism>
<dbReference type="AlphaFoldDB" id="A0A4R2BCL7"/>
<sequence length="379" mass="43137">MKKVGILTINDYENYGNRLQNYATQEVLKNMGFEAETVVNNSKYINRNSSVTDKLEKLKKITFKKLYSKINGKILNFTYKEYKAKRFEVFKNFTSSYIKETKFSISENNIPQDLHKGYDYFVTGSDQVWNPNIDHRSSIDFITFAPPHKRVAFSPSFAVSSIPERFIGKYKKWISEMASLSVREEAGAKIIQTLTGRDAIVLVDPTLMLTKEQWLSISKGASNKPTKPYLLTYFLGPISKEAKDRINIMARNNDLQVVNLAQIKESDTFIAGPSEFIDFINSASVVCTDSFHGSVFSILLETPFIVFERGGSLPSMSSRIDTLLSTFKLESRLARNITSNDQVFKTSYSHIAPILEAERSKTYNYLKKALNIKEVVSTK</sequence>
<dbReference type="RefSeq" id="WP_132008301.1">
    <property type="nucleotide sequence ID" value="NZ_JABUHM010000007.1"/>
</dbReference>
<keyword evidence="2" id="KW-0808">Transferase</keyword>
<reference evidence="2 3" key="1">
    <citation type="journal article" date="2015" name="Stand. Genomic Sci.">
        <title>Genomic Encyclopedia of Bacterial and Archaeal Type Strains, Phase III: the genomes of soil and plant-associated and newly described type strains.</title>
        <authorList>
            <person name="Whitman W.B."/>
            <person name="Woyke T."/>
            <person name="Klenk H.P."/>
            <person name="Zhou Y."/>
            <person name="Lilburn T.G."/>
            <person name="Beck B.J."/>
            <person name="De Vos P."/>
            <person name="Vandamme P."/>
            <person name="Eisen J.A."/>
            <person name="Garrity G."/>
            <person name="Hugenholtz P."/>
            <person name="Kyrpides N.C."/>
        </authorList>
    </citation>
    <scope>NUCLEOTIDE SEQUENCE [LARGE SCALE GENOMIC DNA]</scope>
    <source>
        <strain evidence="2 3">CV53</strain>
    </source>
</reference>
<name>A0A4R2BCL7_9BACI</name>
<dbReference type="EMBL" id="SLVV01000008">
    <property type="protein sequence ID" value="TCN24165.1"/>
    <property type="molecule type" value="Genomic_DNA"/>
</dbReference>